<comment type="subunit">
    <text evidence="13">The 26S proteasome consists of a 20S proteasome core and two 19S regulatory subunits. The 20S proteasome core is composed of 28 subunits that are arranged in four stacked rings, resulting in a barrel-shaped structure. The two end rings are each formed by seven alpha subunits, and the two central rings are each formed by seven beta subunits. The catalytic chamber with the active sites is on the inside of the barrel.</text>
</comment>
<name>A0A1D6N827_MAIZE</name>
<evidence type="ECO:0000256" key="14">
    <source>
        <dbReference type="ARBA" id="ARBA00030350"/>
    </source>
</evidence>
<evidence type="ECO:0000256" key="2">
    <source>
        <dbReference type="ARBA" id="ARBA00004881"/>
    </source>
</evidence>
<dbReference type="GO" id="GO:0016020">
    <property type="term" value="C:membrane"/>
    <property type="evidence" value="ECO:0007669"/>
    <property type="project" value="UniProtKB-SubCell"/>
</dbReference>
<proteinExistence type="inferred from homology"/>
<dbReference type="InterPro" id="IPR019378">
    <property type="entry name" value="GDP-Fuc_O-FucTrfase"/>
</dbReference>
<dbReference type="GO" id="GO:0016757">
    <property type="term" value="F:glycosyltransferase activity"/>
    <property type="evidence" value="ECO:0007669"/>
    <property type="project" value="UniProtKB-KW"/>
</dbReference>
<dbReference type="EMBL" id="CM007649">
    <property type="protein sequence ID" value="ONM36740.1"/>
    <property type="molecule type" value="Genomic_DNA"/>
</dbReference>
<comment type="pathway">
    <text evidence="2">Glycan metabolism.</text>
</comment>
<accession>A0A1D6N827</accession>
<dbReference type="SUPFAM" id="SSF56235">
    <property type="entry name" value="N-terminal nucleophile aminohydrolases (Ntn hydrolases)"/>
    <property type="match status" value="1"/>
</dbReference>
<evidence type="ECO:0000256" key="4">
    <source>
        <dbReference type="ARBA" id="ARBA00022676"/>
    </source>
</evidence>
<dbReference type="PANTHER" id="PTHR31741:SF3">
    <property type="entry name" value="O-FUCOSYLTRANSFERASE FAMILY PROTEIN"/>
    <property type="match status" value="1"/>
</dbReference>
<dbReference type="InParanoid" id="A0A1D6N827"/>
<organism evidence="15">
    <name type="scientific">Zea mays</name>
    <name type="common">Maize</name>
    <dbReference type="NCBI Taxonomy" id="4577"/>
    <lineage>
        <taxon>Eukaryota</taxon>
        <taxon>Viridiplantae</taxon>
        <taxon>Streptophyta</taxon>
        <taxon>Embryophyta</taxon>
        <taxon>Tracheophyta</taxon>
        <taxon>Spermatophyta</taxon>
        <taxon>Magnoliopsida</taxon>
        <taxon>Liliopsida</taxon>
        <taxon>Poales</taxon>
        <taxon>Poaceae</taxon>
        <taxon>PACMAD clade</taxon>
        <taxon>Panicoideae</taxon>
        <taxon>Andropogonodae</taxon>
        <taxon>Andropogoneae</taxon>
        <taxon>Tripsacinae</taxon>
        <taxon>Zea</taxon>
    </lineage>
</organism>
<keyword evidence="7" id="KW-0735">Signal-anchor</keyword>
<keyword evidence="11" id="KW-0294">Fucose metabolism</keyword>
<evidence type="ECO:0000256" key="1">
    <source>
        <dbReference type="ARBA" id="ARBA00004606"/>
    </source>
</evidence>
<dbReference type="GO" id="GO:0005839">
    <property type="term" value="C:proteasome core complex"/>
    <property type="evidence" value="ECO:0007669"/>
    <property type="project" value="InterPro"/>
</dbReference>
<keyword evidence="5" id="KW-0808">Transferase</keyword>
<dbReference type="SMR" id="A0A1D6N827"/>
<dbReference type="Pfam" id="PF00227">
    <property type="entry name" value="Proteasome"/>
    <property type="match status" value="1"/>
</dbReference>
<keyword evidence="4" id="KW-0328">Glycosyltransferase</keyword>
<comment type="similarity">
    <text evidence="3">Belongs to the glycosyltransferase GT106 family.</text>
</comment>
<dbReference type="PANTHER" id="PTHR31741">
    <property type="entry name" value="OS02G0726500 PROTEIN-RELATED"/>
    <property type="match status" value="1"/>
</dbReference>
<dbReference type="InterPro" id="IPR001353">
    <property type="entry name" value="Proteasome_sua/b"/>
</dbReference>
<evidence type="ECO:0000256" key="9">
    <source>
        <dbReference type="ARBA" id="ARBA00023136"/>
    </source>
</evidence>
<evidence type="ECO:0000256" key="6">
    <source>
        <dbReference type="ARBA" id="ARBA00022692"/>
    </source>
</evidence>
<evidence type="ECO:0000313" key="15">
    <source>
        <dbReference type="EMBL" id="ONM36740.1"/>
    </source>
</evidence>
<gene>
    <name evidence="15" type="ORF">ZEAMMB73_Zm00001d043021</name>
</gene>
<evidence type="ECO:0000256" key="11">
    <source>
        <dbReference type="ARBA" id="ARBA00023253"/>
    </source>
</evidence>
<dbReference type="GO" id="GO:0051603">
    <property type="term" value="P:proteolysis involved in protein catabolic process"/>
    <property type="evidence" value="ECO:0007669"/>
    <property type="project" value="InterPro"/>
</dbReference>
<protein>
    <recommendedName>
        <fullName evidence="14">O-fucosyltransferase family protein</fullName>
    </recommendedName>
</protein>
<dbReference type="GO" id="GO:0006004">
    <property type="term" value="P:fucose metabolic process"/>
    <property type="evidence" value="ECO:0007669"/>
    <property type="project" value="UniProtKB-KW"/>
</dbReference>
<sequence>MMRVLSSFSKISIALMNDKPALYQTDPSGTISAWKANATGRNSNSMREFLEKNYKDLRQETIKLAIHALLEGASLSYLLHFSTVYRLRTELKSGIQYWSLERKLCQALLRTIQFIGHVSTCFRYAYPWWKEKVIDSDLKRKDGLCPLTPKETALVLGALDIDRGMQIYIVAGEIYGGKRRITSLTSAYPNVVCAQIYYASIVAYLLYKNSLTYDEDKGAWFLEKELTVNVYARNRLKVHQYP</sequence>
<dbReference type="Pfam" id="PF10250">
    <property type="entry name" value="O-FucT"/>
    <property type="match status" value="1"/>
</dbReference>
<keyword evidence="9" id="KW-0472">Membrane</keyword>
<dbReference type="Gene3D" id="3.60.20.10">
    <property type="entry name" value="Glutamine Phosphoribosylpyrophosphate, subunit 1, domain 1"/>
    <property type="match status" value="1"/>
</dbReference>
<keyword evidence="12" id="KW-0119">Carbohydrate metabolism</keyword>
<evidence type="ECO:0000256" key="13">
    <source>
        <dbReference type="ARBA" id="ARBA00026071"/>
    </source>
</evidence>
<dbReference type="AlphaFoldDB" id="A0A1D6N827"/>
<evidence type="ECO:0000256" key="12">
    <source>
        <dbReference type="ARBA" id="ARBA00023277"/>
    </source>
</evidence>
<dbReference type="IntAct" id="A0A1D6N827">
    <property type="interactions" value="1"/>
</dbReference>
<reference evidence="15" key="1">
    <citation type="submission" date="2015-12" db="EMBL/GenBank/DDBJ databases">
        <title>Update maize B73 reference genome by single molecule sequencing technologies.</title>
        <authorList>
            <consortium name="Maize Genome Sequencing Project"/>
            <person name="Ware D."/>
        </authorList>
    </citation>
    <scope>NUCLEOTIDE SEQUENCE [LARGE SCALE GENOMIC DNA]</scope>
    <source>
        <tissue evidence="15">Seedling</tissue>
    </source>
</reference>
<keyword evidence="10" id="KW-0325">Glycoprotein</keyword>
<dbReference type="InterPro" id="IPR029055">
    <property type="entry name" value="Ntn_hydrolases_N"/>
</dbReference>
<comment type="subcellular location">
    <subcellularLocation>
        <location evidence="1">Membrane</location>
        <topology evidence="1">Single-pass type II membrane protein</topology>
    </subcellularLocation>
</comment>
<evidence type="ECO:0000256" key="3">
    <source>
        <dbReference type="ARBA" id="ARBA00007737"/>
    </source>
</evidence>
<evidence type="ECO:0000256" key="8">
    <source>
        <dbReference type="ARBA" id="ARBA00022989"/>
    </source>
</evidence>
<keyword evidence="8" id="KW-1133">Transmembrane helix</keyword>
<evidence type="ECO:0000256" key="5">
    <source>
        <dbReference type="ARBA" id="ARBA00022679"/>
    </source>
</evidence>
<keyword evidence="6" id="KW-0812">Transmembrane</keyword>
<evidence type="ECO:0000256" key="7">
    <source>
        <dbReference type="ARBA" id="ARBA00022968"/>
    </source>
</evidence>
<evidence type="ECO:0000256" key="10">
    <source>
        <dbReference type="ARBA" id="ARBA00023180"/>
    </source>
</evidence>